<evidence type="ECO:0000313" key="2">
    <source>
        <dbReference type="EnsemblPlants" id="OPUNC12G17580.1"/>
    </source>
</evidence>
<dbReference type="InterPro" id="IPR046527">
    <property type="entry name" value="PIR2-like_helical"/>
</dbReference>
<evidence type="ECO:0000313" key="3">
    <source>
        <dbReference type="Proteomes" id="UP000026962"/>
    </source>
</evidence>
<dbReference type="PANTHER" id="PTHR33120:SF42">
    <property type="entry name" value="OS12G0105000 PROTEIN"/>
    <property type="match status" value="1"/>
</dbReference>
<dbReference type="HOGENOM" id="CLU_425426_0_0_1"/>
<proteinExistence type="predicted"/>
<dbReference type="eggNOG" id="ENOG502R3AP">
    <property type="taxonomic scope" value="Eukaryota"/>
</dbReference>
<dbReference type="PANTHER" id="PTHR33120">
    <property type="entry name" value="EXPRESSED PROTEIN-RELATED"/>
    <property type="match status" value="1"/>
</dbReference>
<dbReference type="AlphaFoldDB" id="A0A0E0MPT3"/>
<feature type="domain" description="PIR2-like helical" evidence="1">
    <location>
        <begin position="42"/>
        <end position="155"/>
    </location>
</feature>
<organism evidence="2">
    <name type="scientific">Oryza punctata</name>
    <name type="common">Red rice</name>
    <dbReference type="NCBI Taxonomy" id="4537"/>
    <lineage>
        <taxon>Eukaryota</taxon>
        <taxon>Viridiplantae</taxon>
        <taxon>Streptophyta</taxon>
        <taxon>Embryophyta</taxon>
        <taxon>Tracheophyta</taxon>
        <taxon>Spermatophyta</taxon>
        <taxon>Magnoliopsida</taxon>
        <taxon>Liliopsida</taxon>
        <taxon>Poales</taxon>
        <taxon>Poaceae</taxon>
        <taxon>BOP clade</taxon>
        <taxon>Oryzoideae</taxon>
        <taxon>Oryzeae</taxon>
        <taxon>Oryzinae</taxon>
        <taxon>Oryza</taxon>
    </lineage>
</organism>
<feature type="domain" description="PIR2-like helical" evidence="1">
    <location>
        <begin position="349"/>
        <end position="467"/>
    </location>
</feature>
<accession>A0A0E0MPT3</accession>
<keyword evidence="3" id="KW-1185">Reference proteome</keyword>
<dbReference type="OMA" id="HISSICD"/>
<reference evidence="2" key="2">
    <citation type="submission" date="2018-05" db="EMBL/GenBank/DDBJ databases">
        <title>OpunRS2 (Oryza punctata Reference Sequence Version 2).</title>
        <authorList>
            <person name="Zhang J."/>
            <person name="Kudrna D."/>
            <person name="Lee S."/>
            <person name="Talag J."/>
            <person name="Welchert J."/>
            <person name="Wing R.A."/>
        </authorList>
    </citation>
    <scope>NUCLEOTIDE SEQUENCE [LARGE SCALE GENOMIC DNA]</scope>
</reference>
<dbReference type="Pfam" id="PF20235">
    <property type="entry name" value="PIR2-like_helical"/>
    <property type="match status" value="2"/>
</dbReference>
<dbReference type="Proteomes" id="UP000026962">
    <property type="component" value="Chromosome 12"/>
</dbReference>
<sequence length="644" mass="71313">MVETEKQVESSARLSCLHGGAESETVAAILANWKKLVSDNPIRQLYAEAVSRLPLADLPELLECLIYGGHCIGLLDPVSNIILNALNFLLRRPKRPPRLDLPPPEEVNWTAIANTSFVGLLAFMRTYFRHLTDVHATRVLHLARGDLAVAVRLVELELYGLQHSQYGLLSPASSSLPVDLSGDRAQFALKVAAVATNAHNPDDDDDATSSHDAMLVLFKRMLAPPEIRASLQALQYAIHQQCCLTVQEINGILEFLRWQQLSAAFQLSFQRRTDQLQCLVGSNYIAEITLRPAATDEIFSVSRTRSHNILNTKIISCLSNAAEMYTLIRPADAPATCDYIKFAKRYLGDTIHAFYLKAISLLPRDGRLHKHLRGILEAGYCYGIMDPVSNIILNSIWYTLTFPQLGNDDDEVDKDESSHVVLGIDDMLFQMEARSIDGLIAAVRASIGCSEHMAVERLCCMHCDLMAILKNSTSTKMIKALFNRAGQAAKNPRHADLAVFFSSLAPEKVERLRSLLTTGKGCVMPDGNLEAIYTLLSIVPAPNSSSAAAAGREARLLCQGRILQEKLEKLLQKYADQHCWMAFLLCHNIFGKVWHATLCVAKNMLGRCYLCEPDLSKIVHPPSGNHQGADCTKIEGLLDYMCGH</sequence>
<protein>
    <recommendedName>
        <fullName evidence="1">PIR2-like helical domain-containing protein</fullName>
    </recommendedName>
</protein>
<evidence type="ECO:0000259" key="1">
    <source>
        <dbReference type="Pfam" id="PF20235"/>
    </source>
</evidence>
<dbReference type="Gramene" id="OPUNC12G17580.1">
    <property type="protein sequence ID" value="OPUNC12G17580.1"/>
    <property type="gene ID" value="OPUNC12G17580"/>
</dbReference>
<reference evidence="2" key="1">
    <citation type="submission" date="2015-04" db="UniProtKB">
        <authorList>
            <consortium name="EnsemblPlants"/>
        </authorList>
    </citation>
    <scope>IDENTIFICATION</scope>
</reference>
<dbReference type="EnsemblPlants" id="OPUNC12G17580.1">
    <property type="protein sequence ID" value="OPUNC12G17580.1"/>
    <property type="gene ID" value="OPUNC12G17580"/>
</dbReference>
<name>A0A0E0MPT3_ORYPU</name>